<dbReference type="AlphaFoldDB" id="A0A0S4JFY2"/>
<evidence type="ECO:0000256" key="1">
    <source>
        <dbReference type="SAM" id="MobiDB-lite"/>
    </source>
</evidence>
<gene>
    <name evidence="2" type="ORF">BSAL_26350</name>
</gene>
<accession>A0A0S4JFY2</accession>
<keyword evidence="3" id="KW-1185">Reference proteome</keyword>
<dbReference type="VEuPathDB" id="TriTrypDB:BSAL_26350"/>
<dbReference type="Proteomes" id="UP000051952">
    <property type="component" value="Unassembled WGS sequence"/>
</dbReference>
<evidence type="ECO:0000313" key="2">
    <source>
        <dbReference type="EMBL" id="CUG90366.1"/>
    </source>
</evidence>
<feature type="compositionally biased region" description="Low complexity" evidence="1">
    <location>
        <begin position="258"/>
        <end position="279"/>
    </location>
</feature>
<organism evidence="2 3">
    <name type="scientific">Bodo saltans</name>
    <name type="common">Flagellated protozoan</name>
    <dbReference type="NCBI Taxonomy" id="75058"/>
    <lineage>
        <taxon>Eukaryota</taxon>
        <taxon>Discoba</taxon>
        <taxon>Euglenozoa</taxon>
        <taxon>Kinetoplastea</taxon>
        <taxon>Metakinetoplastina</taxon>
        <taxon>Eubodonida</taxon>
        <taxon>Bodonidae</taxon>
        <taxon>Bodo</taxon>
    </lineage>
</organism>
<feature type="compositionally biased region" description="Polar residues" evidence="1">
    <location>
        <begin position="474"/>
        <end position="488"/>
    </location>
</feature>
<feature type="region of interest" description="Disordered" evidence="1">
    <location>
        <begin position="254"/>
        <end position="279"/>
    </location>
</feature>
<sequence length="724" mass="79579">MSQSPDSRRRSSVAALRLTHPQTALAFTNRIASVVNRGKVLTPQQTQKYRSATLCDFDRLSVPNKRPGTHVERHEVSELMMFVRDAKVQRALTPAPNQRRSPSPDFLGRVSITSQDVFVQAPTAKELCDLRKEKERILSVGDVRPLPAAKALAEEKERRLEPGKLSTALRRAVYGQSLDRVIERNEERQNAMADSSIDAGGGGIFDEPSAHVTVGDGGESSFSPFATKRNKNNNLFLMGAQEYLAGREQGEEAQTIDLSSSLRVSTGGSSGRPSSVASGSSTLATFAATQDLAVYFTHLADPAFRKSLTSITPQAYHLIRKLFQEMDEKHEGVVDLAKALHFHQKYPKRLGRDILDNLKVELDGRVFLDELLRVHFPSVPQESIEQLMELYEPKVQSLEMVKPQTLRRMEQLYAQIVETYSHATFSHWLQSRRGDFTALETSTSNEPSPRPAGGMHGMGMLPPTHHVVGEMEDGTSQNTGRRSPSTATAAGDEHHSQRSRASSISRSDAGTLAPSTARRHSARGPGHHRSSIDSSNQSAQPNPLAHPPPAPMNALQLLLHLQNTATSFTAKDLSQLYRLKHLTLRPSFPLLLSRGIRRAAAMAHSTRSGGSMFGISRPAGAATTGGVTATVTEPSTGVSIPLPLLQGPVTANTGEPSIPYLTNCVVRVSDFVLLFMDYFVLKQEDGYVEPYDPGLKAYLDRIHWEKLFPHTGPVRNYFTLLPEA</sequence>
<evidence type="ECO:0008006" key="4">
    <source>
        <dbReference type="Google" id="ProtNLM"/>
    </source>
</evidence>
<name>A0A0S4JFY2_BODSA</name>
<reference evidence="3" key="1">
    <citation type="submission" date="2015-09" db="EMBL/GenBank/DDBJ databases">
        <authorList>
            <consortium name="Pathogen Informatics"/>
        </authorList>
    </citation>
    <scope>NUCLEOTIDE SEQUENCE [LARGE SCALE GENOMIC DNA]</scope>
    <source>
        <strain evidence="3">Lake Konstanz</strain>
    </source>
</reference>
<dbReference type="EMBL" id="CYKH01001815">
    <property type="protein sequence ID" value="CUG90366.1"/>
    <property type="molecule type" value="Genomic_DNA"/>
</dbReference>
<evidence type="ECO:0000313" key="3">
    <source>
        <dbReference type="Proteomes" id="UP000051952"/>
    </source>
</evidence>
<feature type="region of interest" description="Disordered" evidence="1">
    <location>
        <begin position="439"/>
        <end position="551"/>
    </location>
</feature>
<protein>
    <recommendedName>
        <fullName evidence="4">EF-hand domain-containing protein</fullName>
    </recommendedName>
</protein>
<feature type="compositionally biased region" description="Basic residues" evidence="1">
    <location>
        <begin position="517"/>
        <end position="529"/>
    </location>
</feature>
<proteinExistence type="predicted"/>